<dbReference type="OrthoDB" id="10329632at2759"/>
<reference evidence="1 2" key="1">
    <citation type="submission" date="2016-04" db="EMBL/GenBank/DDBJ databases">
        <title>Genome analyses suggest a sexual origin of heterokaryosis in a supposedly ancient asexual fungus.</title>
        <authorList>
            <person name="Ropars J."/>
            <person name="Sedzielewska K."/>
            <person name="Noel J."/>
            <person name="Charron P."/>
            <person name="Farinelli L."/>
            <person name="Marton T."/>
            <person name="Kruger M."/>
            <person name="Pelin A."/>
            <person name="Brachmann A."/>
            <person name="Corradi N."/>
        </authorList>
    </citation>
    <scope>NUCLEOTIDE SEQUENCE [LARGE SCALE GENOMIC DNA]</scope>
    <source>
        <strain evidence="1 2">C2</strain>
    </source>
</reference>
<accession>A0A2N1N5X1</accession>
<dbReference type="VEuPathDB" id="FungiDB:RhiirA1_522574"/>
<proteinExistence type="predicted"/>
<dbReference type="Proteomes" id="UP000233469">
    <property type="component" value="Unassembled WGS sequence"/>
</dbReference>
<organism evidence="1 2">
    <name type="scientific">Rhizophagus irregularis</name>
    <dbReference type="NCBI Taxonomy" id="588596"/>
    <lineage>
        <taxon>Eukaryota</taxon>
        <taxon>Fungi</taxon>
        <taxon>Fungi incertae sedis</taxon>
        <taxon>Mucoromycota</taxon>
        <taxon>Glomeromycotina</taxon>
        <taxon>Glomeromycetes</taxon>
        <taxon>Glomerales</taxon>
        <taxon>Glomeraceae</taxon>
        <taxon>Rhizophagus</taxon>
    </lineage>
</organism>
<dbReference type="AlphaFoldDB" id="A0A2N1N5X1"/>
<sequence>MIVLRHKILRLSEIKDAEQQNTLNEEVLDKKVWEQEHICNEDILKLLENLSDNTCKDIKDLRRIIKDLTITKEIFRYRDWVTKLIQEIVRKLDKLEDINNASAWDIISYESPL</sequence>
<dbReference type="VEuPathDB" id="FungiDB:FUN_025645"/>
<protein>
    <submittedName>
        <fullName evidence="1">Uncharacterized protein</fullName>
    </submittedName>
</protein>
<reference evidence="1 2" key="2">
    <citation type="submission" date="2017-10" db="EMBL/GenBank/DDBJ databases">
        <title>Extensive intraspecific genome diversity in a model arbuscular mycorrhizal fungus.</title>
        <authorList>
            <person name="Chen E.C.H."/>
            <person name="Morin E."/>
            <person name="Baudet D."/>
            <person name="Noel J."/>
            <person name="Ndikumana S."/>
            <person name="Charron P."/>
            <person name="St-Onge C."/>
            <person name="Giorgi J."/>
            <person name="Grigoriev I.V."/>
            <person name="Roux C."/>
            <person name="Martin F.M."/>
            <person name="Corradi N."/>
        </authorList>
    </citation>
    <scope>NUCLEOTIDE SEQUENCE [LARGE SCALE GENOMIC DNA]</scope>
    <source>
        <strain evidence="1 2">C2</strain>
    </source>
</reference>
<dbReference type="EMBL" id="LLXL01000748">
    <property type="protein sequence ID" value="PKK69250.1"/>
    <property type="molecule type" value="Genomic_DNA"/>
</dbReference>
<name>A0A2N1N5X1_9GLOM</name>
<evidence type="ECO:0000313" key="1">
    <source>
        <dbReference type="EMBL" id="PKK69250.1"/>
    </source>
</evidence>
<dbReference type="VEuPathDB" id="FungiDB:RhiirFUN_025051"/>
<comment type="caution">
    <text evidence="1">The sequence shown here is derived from an EMBL/GenBank/DDBJ whole genome shotgun (WGS) entry which is preliminary data.</text>
</comment>
<gene>
    <name evidence="1" type="ORF">RhiirC2_850857</name>
</gene>
<evidence type="ECO:0000313" key="2">
    <source>
        <dbReference type="Proteomes" id="UP000233469"/>
    </source>
</evidence>